<gene>
    <name evidence="1" type="ORF">CLUP02_10189</name>
</gene>
<sequence>MVSRPEAHLQFAIQAHGKQERKTKRKRGFNGIQTQIQLSLAIDTVPHLPSSQYPGPMGSPASTTFRRTDILCRNLPRLLAYLNLVKYSRLPRFAPSWPQTPLSWALPTWESRSPAGLEIGHLWWKHHTRTLNCYCVRILRLSVPPHRTQQDLTRPTARGTGIAVFGTSAALQSAGSQWIASTLLWLDATAGPLHSSAGIMNVRRARESNLELSQTLTLTELPSFRRQSPGIHDKATLTAFTLHSQADEQPCIFLQPATRTAHYCRVTGGPHPWGGGPAKSLTVERWTLRNRVTGLAQASCTLSKQAAKSPRTSQTEFTLAICSHNLHI</sequence>
<evidence type="ECO:0000313" key="2">
    <source>
        <dbReference type="Proteomes" id="UP000830671"/>
    </source>
</evidence>
<proteinExistence type="predicted"/>
<protein>
    <submittedName>
        <fullName evidence="1">Uncharacterized protein</fullName>
    </submittedName>
</protein>
<accession>A0A9Q8SWX5</accession>
<reference evidence="1" key="1">
    <citation type="journal article" date="2021" name="Mol. Plant Microbe Interact.">
        <title>Complete Genome Sequence of the Plant-Pathogenic Fungus Colletotrichum lupini.</title>
        <authorList>
            <person name="Baroncelli R."/>
            <person name="Pensec F."/>
            <person name="Da Lio D."/>
            <person name="Boufleur T."/>
            <person name="Vicente I."/>
            <person name="Sarrocco S."/>
            <person name="Picot A."/>
            <person name="Baraldi E."/>
            <person name="Sukno S."/>
            <person name="Thon M."/>
            <person name="Le Floch G."/>
        </authorList>
    </citation>
    <scope>NUCLEOTIDE SEQUENCE</scope>
    <source>
        <strain evidence="1">IMI 504893</strain>
    </source>
</reference>
<dbReference type="AlphaFoldDB" id="A0A9Q8SWX5"/>
<dbReference type="GeneID" id="73344175"/>
<dbReference type="KEGG" id="clup:CLUP02_10189"/>
<dbReference type="Proteomes" id="UP000830671">
    <property type="component" value="Chromosome 5"/>
</dbReference>
<keyword evidence="2" id="KW-1185">Reference proteome</keyword>
<name>A0A9Q8SWX5_9PEZI</name>
<organism evidence="1 2">
    <name type="scientific">Colletotrichum lupini</name>
    <dbReference type="NCBI Taxonomy" id="145971"/>
    <lineage>
        <taxon>Eukaryota</taxon>
        <taxon>Fungi</taxon>
        <taxon>Dikarya</taxon>
        <taxon>Ascomycota</taxon>
        <taxon>Pezizomycotina</taxon>
        <taxon>Sordariomycetes</taxon>
        <taxon>Hypocreomycetidae</taxon>
        <taxon>Glomerellales</taxon>
        <taxon>Glomerellaceae</taxon>
        <taxon>Colletotrichum</taxon>
        <taxon>Colletotrichum acutatum species complex</taxon>
    </lineage>
</organism>
<evidence type="ECO:0000313" key="1">
    <source>
        <dbReference type="EMBL" id="UQC84693.1"/>
    </source>
</evidence>
<dbReference type="EMBL" id="CP019477">
    <property type="protein sequence ID" value="UQC84693.1"/>
    <property type="molecule type" value="Genomic_DNA"/>
</dbReference>
<dbReference type="RefSeq" id="XP_049146310.1">
    <property type="nucleotide sequence ID" value="XM_049289165.1"/>
</dbReference>